<dbReference type="Gene3D" id="2.130.10.10">
    <property type="entry name" value="YVTN repeat-like/Quinoprotein amine dehydrogenase"/>
    <property type="match status" value="2"/>
</dbReference>
<evidence type="ECO:0000313" key="2">
    <source>
        <dbReference type="EMBL" id="GAA3800544.1"/>
    </source>
</evidence>
<comment type="caution">
    <text evidence="2">The sequence shown here is derived from an EMBL/GenBank/DDBJ whole genome shotgun (WGS) entry which is preliminary data.</text>
</comment>
<name>A0ABP7HQK0_9ACTN</name>
<dbReference type="InterPro" id="IPR015943">
    <property type="entry name" value="WD40/YVTN_repeat-like_dom_sf"/>
</dbReference>
<dbReference type="RefSeq" id="WP_275778049.1">
    <property type="nucleotide sequence ID" value="NZ_BAABDE010000017.1"/>
</dbReference>
<gene>
    <name evidence="2" type="ORF">GCM10022403_038530</name>
</gene>
<accession>A0ABP7HQK0</accession>
<dbReference type="InterPro" id="IPR011044">
    <property type="entry name" value="Quino_amine_DH_bsu"/>
</dbReference>
<protein>
    <recommendedName>
        <fullName evidence="4">Ig-like domain repeat protein</fullName>
    </recommendedName>
</protein>
<dbReference type="EMBL" id="BAABDE010000017">
    <property type="protein sequence ID" value="GAA3800544.1"/>
    <property type="molecule type" value="Genomic_DNA"/>
</dbReference>
<organism evidence="2 3">
    <name type="scientific">Streptomyces coacervatus</name>
    <dbReference type="NCBI Taxonomy" id="647381"/>
    <lineage>
        <taxon>Bacteria</taxon>
        <taxon>Bacillati</taxon>
        <taxon>Actinomycetota</taxon>
        <taxon>Actinomycetes</taxon>
        <taxon>Kitasatosporales</taxon>
        <taxon>Streptomycetaceae</taxon>
        <taxon>Streptomyces</taxon>
    </lineage>
</organism>
<evidence type="ECO:0000313" key="3">
    <source>
        <dbReference type="Proteomes" id="UP001501009"/>
    </source>
</evidence>
<proteinExistence type="predicted"/>
<dbReference type="SUPFAM" id="SSF50969">
    <property type="entry name" value="YVTN repeat-like/Quinoprotein amine dehydrogenase"/>
    <property type="match status" value="1"/>
</dbReference>
<evidence type="ECO:0000256" key="1">
    <source>
        <dbReference type="SAM" id="SignalP"/>
    </source>
</evidence>
<keyword evidence="3" id="KW-1185">Reference proteome</keyword>
<reference evidence="3" key="1">
    <citation type="journal article" date="2019" name="Int. J. Syst. Evol. Microbiol.">
        <title>The Global Catalogue of Microorganisms (GCM) 10K type strain sequencing project: providing services to taxonomists for standard genome sequencing and annotation.</title>
        <authorList>
            <consortium name="The Broad Institute Genomics Platform"/>
            <consortium name="The Broad Institute Genome Sequencing Center for Infectious Disease"/>
            <person name="Wu L."/>
            <person name="Ma J."/>
        </authorList>
    </citation>
    <scope>NUCLEOTIDE SEQUENCE [LARGE SCALE GENOMIC DNA]</scope>
    <source>
        <strain evidence="3">JCM 17138</strain>
    </source>
</reference>
<keyword evidence="1" id="KW-0732">Signal</keyword>
<sequence length="664" mass="69223">MRTRTLPAATALAVLFCSAALAVTSAAPALADSSSLLPVTSTGDVVVDGVHQRVFISDPKSGKVVATDYSGTVVGTIASLPGVRGLELSADSGTLYAAVEDADAIVAIDTATATEAHRYPTGAGTQPEYPALAGGKLWFGYRGSGTGNIGSLDLSGTDPVVALGQDTHKTWNDAPILASSPGAPGTVVAGTSGQSPNELAVFDVSSGSATRTAYAWDPGSSSDLSDLAVTPDGKDVVTASGSPYKQQVFKLSDLSEDGSYTTNAYPNAVDIAPDGAVAAGTFSWYDPDVHIFEPGVSTPVRQYDFPNTGNSSGADTLAASGLAWAPDASKLFAVSYNDSDVYSLRVLDNPTKADTGLTATAPSTAPRAKSLSVTGKLTSNAAFPSGTTVSVRRTDAESPSGKLLGTATVGADGSYSFADTPPAGGQVTYTVGYTGDEYHAAATATTTANITRTATTLTLSDNGKVYAYNTAVKFTAHLGTTYKNHTVEIYADPYGTDKPNKLIKSGTVDSSGNLSTTVYLTRDTKLTAKYTGDTRYAPVTVTSTVGARVKVSTALSGYYKTATAWNQTYRYFHKSKDPVFDTTMTPYPGRKYKVEVQGYYQGAWRSTHSEYLELGAGGKDTLELTGTPPTGVRFRIRSSYIDTQSGDNVNSTTYGTWKYLIFTS</sequence>
<evidence type="ECO:0008006" key="4">
    <source>
        <dbReference type="Google" id="ProtNLM"/>
    </source>
</evidence>
<feature type="signal peptide" evidence="1">
    <location>
        <begin position="1"/>
        <end position="22"/>
    </location>
</feature>
<feature type="chain" id="PRO_5045120070" description="Ig-like domain repeat protein" evidence="1">
    <location>
        <begin position="23"/>
        <end position="664"/>
    </location>
</feature>
<dbReference type="Proteomes" id="UP001501009">
    <property type="component" value="Unassembled WGS sequence"/>
</dbReference>